<proteinExistence type="predicted"/>
<protein>
    <submittedName>
        <fullName evidence="3">8180_t:CDS:1</fullName>
    </submittedName>
</protein>
<dbReference type="SUPFAM" id="SSF57756">
    <property type="entry name" value="Retrovirus zinc finger-like domains"/>
    <property type="match status" value="1"/>
</dbReference>
<dbReference type="Proteomes" id="UP000789706">
    <property type="component" value="Unassembled WGS sequence"/>
</dbReference>
<keyword evidence="1" id="KW-0863">Zinc-finger</keyword>
<keyword evidence="4" id="KW-1185">Reference proteome</keyword>
<keyword evidence="1" id="KW-0479">Metal-binding</keyword>
<organism evidence="3 4">
    <name type="scientific">Diversispora eburnea</name>
    <dbReference type="NCBI Taxonomy" id="1213867"/>
    <lineage>
        <taxon>Eukaryota</taxon>
        <taxon>Fungi</taxon>
        <taxon>Fungi incertae sedis</taxon>
        <taxon>Mucoromycota</taxon>
        <taxon>Glomeromycotina</taxon>
        <taxon>Glomeromycetes</taxon>
        <taxon>Diversisporales</taxon>
        <taxon>Diversisporaceae</taxon>
        <taxon>Diversispora</taxon>
    </lineage>
</organism>
<dbReference type="OrthoDB" id="514078at2759"/>
<feature type="domain" description="CCHC-type" evidence="2">
    <location>
        <begin position="97"/>
        <end position="111"/>
    </location>
</feature>
<name>A0A9N9G513_9GLOM</name>
<evidence type="ECO:0000256" key="1">
    <source>
        <dbReference type="PROSITE-ProRule" id="PRU00047"/>
    </source>
</evidence>
<keyword evidence="1" id="KW-0862">Zinc</keyword>
<evidence type="ECO:0000313" key="3">
    <source>
        <dbReference type="EMBL" id="CAG8577647.1"/>
    </source>
</evidence>
<dbReference type="AlphaFoldDB" id="A0A9N9G513"/>
<reference evidence="3" key="1">
    <citation type="submission" date="2021-06" db="EMBL/GenBank/DDBJ databases">
        <authorList>
            <person name="Kallberg Y."/>
            <person name="Tangrot J."/>
            <person name="Rosling A."/>
        </authorList>
    </citation>
    <scope>NUCLEOTIDE SEQUENCE</scope>
    <source>
        <strain evidence="3">AZ414A</strain>
    </source>
</reference>
<accession>A0A9N9G513</accession>
<dbReference type="PROSITE" id="PS50158">
    <property type="entry name" value="ZF_CCHC"/>
    <property type="match status" value="1"/>
</dbReference>
<dbReference type="GO" id="GO:0008270">
    <property type="term" value="F:zinc ion binding"/>
    <property type="evidence" value="ECO:0007669"/>
    <property type="project" value="UniProtKB-KW"/>
</dbReference>
<dbReference type="EMBL" id="CAJVPK010001228">
    <property type="protein sequence ID" value="CAG8577647.1"/>
    <property type="molecule type" value="Genomic_DNA"/>
</dbReference>
<dbReference type="GO" id="GO:0003676">
    <property type="term" value="F:nucleic acid binding"/>
    <property type="evidence" value="ECO:0007669"/>
    <property type="project" value="InterPro"/>
</dbReference>
<comment type="caution">
    <text evidence="3">The sequence shown here is derived from an EMBL/GenBank/DDBJ whole genome shotgun (WGS) entry which is preliminary data.</text>
</comment>
<sequence length="114" mass="13239">MDASLKRKHSQTKNVDDIKFIYSVKPDKKCSRIMVQNYVKERKRKSHYVMPCLEVINTNLDQYIGQTKISKPPNGYKCPKCLATNRHLVIQCPYYVCSSCLENGHLLKDCPLMN</sequence>
<evidence type="ECO:0000313" key="4">
    <source>
        <dbReference type="Proteomes" id="UP000789706"/>
    </source>
</evidence>
<dbReference type="InterPro" id="IPR001878">
    <property type="entry name" value="Znf_CCHC"/>
</dbReference>
<gene>
    <name evidence="3" type="ORF">DEBURN_LOCUS8410</name>
</gene>
<evidence type="ECO:0000259" key="2">
    <source>
        <dbReference type="PROSITE" id="PS50158"/>
    </source>
</evidence>
<dbReference type="InterPro" id="IPR036875">
    <property type="entry name" value="Znf_CCHC_sf"/>
</dbReference>